<proteinExistence type="predicted"/>
<protein>
    <submittedName>
        <fullName evidence="2">Uncharacterized protein</fullName>
    </submittedName>
</protein>
<comment type="caution">
    <text evidence="2">The sequence shown here is derived from an EMBL/GenBank/DDBJ whole genome shotgun (WGS) entry which is preliminary data.</text>
</comment>
<name>A0ABS3AGW3_9PSED</name>
<feature type="compositionally biased region" description="Basic and acidic residues" evidence="1">
    <location>
        <begin position="1"/>
        <end position="10"/>
    </location>
</feature>
<feature type="compositionally biased region" description="Basic and acidic residues" evidence="1">
    <location>
        <begin position="56"/>
        <end position="80"/>
    </location>
</feature>
<reference evidence="2 3" key="1">
    <citation type="journal article" date="2021" name="Int. J. Syst. Evol. Microbiol.">
        <title>Pseudomonas piscium sp. nov., Pseudomonas pisciculturae sp. nov., Pseudomonas mucoides sp. nov. and Pseudomonas neuropathica sp. nov. isolated from rainbow trout.</title>
        <authorList>
            <person name="Duman M."/>
            <person name="Mulet M."/>
            <person name="Altun S."/>
            <person name="Saticioglu I.B."/>
            <person name="Gomila M."/>
            <person name="Lalucat J."/>
            <person name="Garcia-Valdes E."/>
        </authorList>
    </citation>
    <scope>NUCLEOTIDE SEQUENCE [LARGE SCALE GENOMIC DNA]</scope>
    <source>
        <strain evidence="2 3">LMG 28632</strain>
    </source>
</reference>
<evidence type="ECO:0000256" key="1">
    <source>
        <dbReference type="SAM" id="MobiDB-lite"/>
    </source>
</evidence>
<feature type="region of interest" description="Disordered" evidence="1">
    <location>
        <begin position="1"/>
        <end position="80"/>
    </location>
</feature>
<gene>
    <name evidence="2" type="ORF">IMW75_09265</name>
</gene>
<evidence type="ECO:0000313" key="3">
    <source>
        <dbReference type="Proteomes" id="UP000772591"/>
    </source>
</evidence>
<dbReference type="Proteomes" id="UP000772591">
    <property type="component" value="Unassembled WGS sequence"/>
</dbReference>
<evidence type="ECO:0000313" key="2">
    <source>
        <dbReference type="EMBL" id="MBN3965469.1"/>
    </source>
</evidence>
<sequence length="80" mass="8888">MNDNDERSNDGESPMTSNAPPRDSSGKPVNVVQRDLADTEDDTRAVDEVITPSSTRTKEQETQELQKKVDEIERKVADGN</sequence>
<organism evidence="2 3">
    <name type="scientific">Pseudomonas gregormendelii</name>
    <dbReference type="NCBI Taxonomy" id="1628277"/>
    <lineage>
        <taxon>Bacteria</taxon>
        <taxon>Pseudomonadati</taxon>
        <taxon>Pseudomonadota</taxon>
        <taxon>Gammaproteobacteria</taxon>
        <taxon>Pseudomonadales</taxon>
        <taxon>Pseudomonadaceae</taxon>
        <taxon>Pseudomonas</taxon>
    </lineage>
</organism>
<dbReference type="EMBL" id="JADEVO010000009">
    <property type="protein sequence ID" value="MBN3965469.1"/>
    <property type="molecule type" value="Genomic_DNA"/>
</dbReference>
<dbReference type="RefSeq" id="WP_205892433.1">
    <property type="nucleotide sequence ID" value="NZ_JADEVO010000009.1"/>
</dbReference>
<accession>A0ABS3AGW3</accession>
<keyword evidence="3" id="KW-1185">Reference proteome</keyword>